<dbReference type="RefSeq" id="WP_135770450.1">
    <property type="nucleotide sequence ID" value="NZ_RQFT01000007.1"/>
</dbReference>
<dbReference type="GO" id="GO:0008305">
    <property type="term" value="C:integrin complex"/>
    <property type="evidence" value="ECO:0007669"/>
    <property type="project" value="InterPro"/>
</dbReference>
<dbReference type="InterPro" id="IPR000906">
    <property type="entry name" value="ZU5_dom"/>
</dbReference>
<dbReference type="PANTHER" id="PTHR23221:SF7">
    <property type="entry name" value="PHOSPHATIDYLINOSITOL-GLYCAN-SPECIFIC PHOSPHOLIPASE D"/>
    <property type="match status" value="1"/>
</dbReference>
<protein>
    <submittedName>
        <fullName evidence="8">Uncharacterized protein</fullName>
    </submittedName>
</protein>
<dbReference type="PANTHER" id="PTHR23221">
    <property type="entry name" value="GLYCOSYLPHOSPHATIDYLINOSITOL PHOSPHOLIPASE D"/>
    <property type="match status" value="1"/>
</dbReference>
<evidence type="ECO:0000256" key="5">
    <source>
        <dbReference type="SAM" id="SignalP"/>
    </source>
</evidence>
<dbReference type="Gene3D" id="2.130.10.130">
    <property type="entry name" value="Integrin alpha, N-terminal"/>
    <property type="match status" value="4"/>
</dbReference>
<feature type="signal peptide" evidence="5">
    <location>
        <begin position="1"/>
        <end position="19"/>
    </location>
</feature>
<dbReference type="AlphaFoldDB" id="A0A7I0HTH5"/>
<evidence type="ECO:0000256" key="1">
    <source>
        <dbReference type="ARBA" id="ARBA00022729"/>
    </source>
</evidence>
<keyword evidence="1 5" id="KW-0732">Signal</keyword>
<dbReference type="Gene3D" id="2.60.220.30">
    <property type="match status" value="1"/>
</dbReference>
<dbReference type="SMART" id="SM00191">
    <property type="entry name" value="Int_alpha"/>
    <property type="match status" value="7"/>
</dbReference>
<feature type="domain" description="GH29D-like beta-sandwich" evidence="7">
    <location>
        <begin position="380"/>
        <end position="459"/>
    </location>
</feature>
<dbReference type="Pfam" id="PF01839">
    <property type="entry name" value="FG-GAP"/>
    <property type="match status" value="4"/>
</dbReference>
<reference evidence="8 9" key="1">
    <citation type="journal article" date="2019" name="PLoS Negl. Trop. Dis.">
        <title>Revisiting the worldwide diversity of Leptospira species in the environment.</title>
        <authorList>
            <person name="Vincent A.T."/>
            <person name="Schiettekatte O."/>
            <person name="Bourhy P."/>
            <person name="Veyrier F.J."/>
            <person name="Picardeau M."/>
        </authorList>
    </citation>
    <scope>NUCLEOTIDE SEQUENCE [LARGE SCALE GENOMIC DNA]</scope>
    <source>
        <strain evidence="8 9">201800273</strain>
    </source>
</reference>
<accession>A0A7I0HTH5</accession>
<dbReference type="SUPFAM" id="SSF69318">
    <property type="entry name" value="Integrin alpha N-terminal domain"/>
    <property type="match status" value="2"/>
</dbReference>
<evidence type="ECO:0000259" key="6">
    <source>
        <dbReference type="Pfam" id="PF00791"/>
    </source>
</evidence>
<feature type="domain" description="GH29D-like beta-sandwich" evidence="7">
    <location>
        <begin position="577"/>
        <end position="650"/>
    </location>
</feature>
<dbReference type="EMBL" id="RQFT01000007">
    <property type="protein sequence ID" value="TGL07090.1"/>
    <property type="molecule type" value="Genomic_DNA"/>
</dbReference>
<evidence type="ECO:0000313" key="9">
    <source>
        <dbReference type="Proteomes" id="UP000297641"/>
    </source>
</evidence>
<feature type="chain" id="PRO_5028811175" evidence="5">
    <location>
        <begin position="20"/>
        <end position="1189"/>
    </location>
</feature>
<dbReference type="InterPro" id="IPR000413">
    <property type="entry name" value="Integrin_alpha"/>
</dbReference>
<organism evidence="8 9">
    <name type="scientific">Leptospira bouyouniensis</name>
    <dbReference type="NCBI Taxonomy" id="2484911"/>
    <lineage>
        <taxon>Bacteria</taxon>
        <taxon>Pseudomonadati</taxon>
        <taxon>Spirochaetota</taxon>
        <taxon>Spirochaetia</taxon>
        <taxon>Leptospirales</taxon>
        <taxon>Leptospiraceae</taxon>
        <taxon>Leptospira</taxon>
    </lineage>
</organism>
<dbReference type="PROSITE" id="PS51470">
    <property type="entry name" value="FG_GAP"/>
    <property type="match status" value="3"/>
</dbReference>
<evidence type="ECO:0000256" key="3">
    <source>
        <dbReference type="ARBA" id="ARBA00022801"/>
    </source>
</evidence>
<gene>
    <name evidence="8" type="ORF">EHQ43_06600</name>
</gene>
<comment type="caution">
    <text evidence="8">The sequence shown here is derived from an EMBL/GenBank/DDBJ whole genome shotgun (WGS) entry which is preliminary data.</text>
</comment>
<keyword evidence="2" id="KW-0677">Repeat</keyword>
<keyword evidence="3" id="KW-0378">Hydrolase</keyword>
<feature type="domain" description="ZU5" evidence="6">
    <location>
        <begin position="50"/>
        <end position="124"/>
    </location>
</feature>
<evidence type="ECO:0000313" key="8">
    <source>
        <dbReference type="EMBL" id="TGL07090.1"/>
    </source>
</evidence>
<proteinExistence type="predicted"/>
<name>A0A7I0HTH5_9LEPT</name>
<dbReference type="Proteomes" id="UP000297641">
    <property type="component" value="Unassembled WGS sequence"/>
</dbReference>
<dbReference type="Pfam" id="PF13290">
    <property type="entry name" value="CHB_HEX_C_1"/>
    <property type="match status" value="2"/>
</dbReference>
<dbReference type="InterPro" id="IPR028994">
    <property type="entry name" value="Integrin_alpha_N"/>
</dbReference>
<evidence type="ECO:0000259" key="7">
    <source>
        <dbReference type="Pfam" id="PF13290"/>
    </source>
</evidence>
<evidence type="ECO:0000256" key="2">
    <source>
        <dbReference type="ARBA" id="ARBA00022737"/>
    </source>
</evidence>
<sequence>MRKVSLCAFLLLTNCIAFLDLNELKKSSSSLNYSLLALLSNSSTFGNSTTAIVGSSGGSVRSSDGSFVLEIPPGALTESKQITITKDAAPSGNVSDGFGKKTNVLKFEPEGLVFLKPAILTLFYQQGEMKEGGFEEKSTAFYYINNDSTLEKTKTISIDLSQNKLVSEVKHFSFGMGLNIQVWLVNNGIISNPVPVLNIANNVILELNDFAIHGFANPAEYFRSEVATLGPFLIKLVSILGYDPISVAFPNEDFDGDGVPNSEDPYVLSTGSQILVISSGASVVSANNGAINSTQFIWKSSKSGNYTIRKGGNNCTSGTIVSSGTVSSEVHNTFGPVVAATDLSLGSNTFRICVVSSSITSAIVQTFTRDDSIPTVSINPEGGNYGTPQNVSLTCSDTGGAGCSAIAYTTNGTTPSFSSSCSITNGNLFTTPILTQDSNVTLINYRSCDHAGNVSQIYSNTYSVDSVLPSVTINSVLPGTVISGNINPQVNWQSNKDGNYKIVIGADCNASVLATGTNVSGIATNGIAVNSVVNSGTQLLDGNRKINICVANLIGNIGTSSATILVDSMNPTLTVTPAGGVYSTPQTVTAICSDSLSGCQKIAYTTDGTDPAFDVSGSIVNGSLYIGTLTTPNHYRFIARDFAGNLSDIFKVNYSLPDSTPPTVSIQNLRNLGTVQSGFLVGNATDDTSVSLVEVSIDSGVYVAATGTNSWKFKLPFGLNTWRDSSLHTISVRSKDIAGNFSTISTISVRKGINKDFNGDGYSDVIVSAYSSNNQQGRVYIFHNSGSAGITENSLSSANTIIAGSVNNELLGYTVGTGDFNGDGYADAMIGAIGANLSKGKVYIFHSQGTSGIPSTNTIFADSVLSGEDSSDPIGTALASGDFNGDGYSDAILGAYNKSKAYIFLSSGNSGVSSRLTATADTKLTGVQTQGVSAYFGISISTADMNGDGFADAIIGASGYNSFQGQVYVFHSSGLSGIPSGTANSANATLTGEGNGNIFGRMVLVGDFNGDGKMDILANSIGANSYQGKAYVFHGTTNGIVSVGAASANSLILGEGGFFGYSGSVGDFNGDGYSDALIGANEFNSRQGKIYIFHGSASGITATSVSSANLTILGETVGSNFGEPTGVGDFNCDGFMDLIVGSWFYNSYQGRAYIFYSNGSEGIKINSANAASVIFTGNLANDRFGIVSQ</sequence>
<keyword evidence="4" id="KW-0325">Glycoprotein</keyword>
<dbReference type="Pfam" id="PF00791">
    <property type="entry name" value="ZU5"/>
    <property type="match status" value="1"/>
</dbReference>
<dbReference type="GO" id="GO:0007155">
    <property type="term" value="P:cell adhesion"/>
    <property type="evidence" value="ECO:0007669"/>
    <property type="project" value="InterPro"/>
</dbReference>
<evidence type="ECO:0000256" key="4">
    <source>
        <dbReference type="ARBA" id="ARBA00023180"/>
    </source>
</evidence>
<dbReference type="InterPro" id="IPR059177">
    <property type="entry name" value="GH29D-like_dom"/>
</dbReference>
<dbReference type="InterPro" id="IPR013517">
    <property type="entry name" value="FG-GAP"/>
</dbReference>
<dbReference type="Pfam" id="PF13517">
    <property type="entry name" value="FG-GAP_3"/>
    <property type="match status" value="1"/>
</dbReference>
<dbReference type="InterPro" id="IPR013519">
    <property type="entry name" value="Int_alpha_beta-p"/>
</dbReference>
<dbReference type="PRINTS" id="PR01185">
    <property type="entry name" value="INTEGRINA"/>
</dbReference>
<dbReference type="GO" id="GO:0016787">
    <property type="term" value="F:hydrolase activity"/>
    <property type="evidence" value="ECO:0007669"/>
    <property type="project" value="UniProtKB-KW"/>
</dbReference>